<dbReference type="GO" id="GO:0022857">
    <property type="term" value="F:transmembrane transporter activity"/>
    <property type="evidence" value="ECO:0007669"/>
    <property type="project" value="UniProtKB-UniRule"/>
</dbReference>
<evidence type="ECO:0000313" key="12">
    <source>
        <dbReference type="Proteomes" id="UP000198977"/>
    </source>
</evidence>
<dbReference type="EMBL" id="FOMW01000006">
    <property type="protein sequence ID" value="SFE35324.1"/>
    <property type="molecule type" value="Genomic_DNA"/>
</dbReference>
<evidence type="ECO:0000256" key="2">
    <source>
        <dbReference type="ARBA" id="ARBA00022448"/>
    </source>
</evidence>
<evidence type="ECO:0000256" key="5">
    <source>
        <dbReference type="ARBA" id="ARBA00022692"/>
    </source>
</evidence>
<keyword evidence="6 9" id="KW-1133">Transmembrane helix</keyword>
<evidence type="ECO:0000313" key="11">
    <source>
        <dbReference type="EMBL" id="SFE35324.1"/>
    </source>
</evidence>
<keyword evidence="4 9" id="KW-0997">Cell inner membrane</keyword>
<keyword evidence="5 9" id="KW-0812">Transmembrane</keyword>
<dbReference type="Pfam" id="PF04290">
    <property type="entry name" value="DctQ"/>
    <property type="match status" value="1"/>
</dbReference>
<comment type="subunit">
    <text evidence="9">The complex comprises the extracytoplasmic solute receptor protein and the two transmembrane proteins.</text>
</comment>
<keyword evidence="2 9" id="KW-0813">Transport</keyword>
<dbReference type="Proteomes" id="UP000198977">
    <property type="component" value="Unassembled WGS sequence"/>
</dbReference>
<feature type="transmembrane region" description="Helical" evidence="9">
    <location>
        <begin position="49"/>
        <end position="72"/>
    </location>
</feature>
<keyword evidence="7 9" id="KW-0472">Membrane</keyword>
<comment type="function">
    <text evidence="9">Part of the tripartite ATP-independent periplasmic (TRAP) transport system.</text>
</comment>
<accession>A0A1I1ZU20</accession>
<feature type="transmembrane region" description="Helical" evidence="9">
    <location>
        <begin position="185"/>
        <end position="203"/>
    </location>
</feature>
<comment type="similarity">
    <text evidence="8 9">Belongs to the TRAP transporter small permease family.</text>
</comment>
<evidence type="ECO:0000256" key="6">
    <source>
        <dbReference type="ARBA" id="ARBA00022989"/>
    </source>
</evidence>
<dbReference type="AlphaFoldDB" id="A0A1I1ZU20"/>
<evidence type="ECO:0000256" key="8">
    <source>
        <dbReference type="ARBA" id="ARBA00038436"/>
    </source>
</evidence>
<name>A0A1I1ZU20_9RHOB</name>
<feature type="transmembrane region" description="Helical" evidence="9">
    <location>
        <begin position="21"/>
        <end position="43"/>
    </location>
</feature>
<evidence type="ECO:0000256" key="9">
    <source>
        <dbReference type="RuleBase" id="RU369079"/>
    </source>
</evidence>
<keyword evidence="3" id="KW-1003">Cell membrane</keyword>
<evidence type="ECO:0000259" key="10">
    <source>
        <dbReference type="Pfam" id="PF04290"/>
    </source>
</evidence>
<feature type="domain" description="Tripartite ATP-independent periplasmic transporters DctQ component" evidence="10">
    <location>
        <begin position="31"/>
        <end position="127"/>
    </location>
</feature>
<proteinExistence type="inferred from homology"/>
<protein>
    <recommendedName>
        <fullName evidence="9">TRAP transporter small permease protein</fullName>
    </recommendedName>
</protein>
<dbReference type="RefSeq" id="WP_245766323.1">
    <property type="nucleotide sequence ID" value="NZ_FOMW01000006.1"/>
</dbReference>
<evidence type="ECO:0000256" key="4">
    <source>
        <dbReference type="ARBA" id="ARBA00022519"/>
    </source>
</evidence>
<evidence type="ECO:0000256" key="1">
    <source>
        <dbReference type="ARBA" id="ARBA00004429"/>
    </source>
</evidence>
<dbReference type="PANTHER" id="PTHR35011">
    <property type="entry name" value="2,3-DIKETO-L-GULONATE TRAP TRANSPORTER SMALL PERMEASE PROTEIN YIAM"/>
    <property type="match status" value="1"/>
</dbReference>
<comment type="subcellular location">
    <subcellularLocation>
        <location evidence="1 9">Cell inner membrane</location>
        <topology evidence="1 9">Multi-pass membrane protein</topology>
    </subcellularLocation>
</comment>
<sequence length="237" mass="26393">MSAKRYAPKGAFGRFVHSFEETAIAFLLGMMTLVTFVNVVLRYGFNISLIWGLELTLVLFAWLVLFGISYCVEVTAHLGVDAITSLLPTKTKRVLAIISGLICIFYAVLLMKGAWDFWAPFAGFERTSGRWFPTGFANTRSNAFYESDQIPIPFDWLNAVLSNTFNSFTENGKVVVETYEKMPRLVPYLILPLGVALLLFRFIQATLGVIAGTRESLIVSHEAEEAVERAAAEDAKV</sequence>
<dbReference type="GO" id="GO:0005886">
    <property type="term" value="C:plasma membrane"/>
    <property type="evidence" value="ECO:0007669"/>
    <property type="project" value="UniProtKB-SubCell"/>
</dbReference>
<evidence type="ECO:0000256" key="3">
    <source>
        <dbReference type="ARBA" id="ARBA00022475"/>
    </source>
</evidence>
<keyword evidence="12" id="KW-1185">Reference proteome</keyword>
<dbReference type="InterPro" id="IPR007387">
    <property type="entry name" value="TRAP_DctQ"/>
</dbReference>
<feature type="transmembrane region" description="Helical" evidence="9">
    <location>
        <begin position="93"/>
        <end position="111"/>
    </location>
</feature>
<organism evidence="11 12">
    <name type="scientific">Sulfitobacter brevis</name>
    <dbReference type="NCBI Taxonomy" id="74348"/>
    <lineage>
        <taxon>Bacteria</taxon>
        <taxon>Pseudomonadati</taxon>
        <taxon>Pseudomonadota</taxon>
        <taxon>Alphaproteobacteria</taxon>
        <taxon>Rhodobacterales</taxon>
        <taxon>Roseobacteraceae</taxon>
        <taxon>Sulfitobacter</taxon>
    </lineage>
</organism>
<dbReference type="PANTHER" id="PTHR35011:SF2">
    <property type="entry name" value="2,3-DIKETO-L-GULONATE TRAP TRANSPORTER SMALL PERMEASE PROTEIN YIAM"/>
    <property type="match status" value="1"/>
</dbReference>
<dbReference type="STRING" id="74348.SAMN04488523_106255"/>
<reference evidence="11 12" key="1">
    <citation type="submission" date="2016-10" db="EMBL/GenBank/DDBJ databases">
        <authorList>
            <person name="de Groot N.N."/>
        </authorList>
    </citation>
    <scope>NUCLEOTIDE SEQUENCE [LARGE SCALE GENOMIC DNA]</scope>
    <source>
        <strain evidence="11 12">DSM 11443</strain>
    </source>
</reference>
<dbReference type="InterPro" id="IPR055348">
    <property type="entry name" value="DctQ"/>
</dbReference>
<gene>
    <name evidence="11" type="ORF">SAMN04488523_106255</name>
</gene>
<evidence type="ECO:0000256" key="7">
    <source>
        <dbReference type="ARBA" id="ARBA00023136"/>
    </source>
</evidence>
<dbReference type="GO" id="GO:0015740">
    <property type="term" value="P:C4-dicarboxylate transport"/>
    <property type="evidence" value="ECO:0007669"/>
    <property type="project" value="TreeGrafter"/>
</dbReference>